<dbReference type="PRINTS" id="PR00135">
    <property type="entry name" value="LYZLACT"/>
</dbReference>
<evidence type="ECO:0000256" key="6">
    <source>
        <dbReference type="RuleBase" id="RU004440"/>
    </source>
</evidence>
<dbReference type="PANTHER" id="PTHR11407:SF63">
    <property type="entry name" value="LYSOZYME C"/>
    <property type="match status" value="1"/>
</dbReference>
<dbReference type="SMART" id="SM00263">
    <property type="entry name" value="LYZ1"/>
    <property type="match status" value="1"/>
</dbReference>
<dbReference type="InterPro" id="IPR019799">
    <property type="entry name" value="Glyco_hydro_22_CS"/>
</dbReference>
<dbReference type="Pfam" id="PF00062">
    <property type="entry name" value="Lys"/>
    <property type="match status" value="1"/>
</dbReference>
<comment type="catalytic activity">
    <reaction evidence="1">
        <text>Hydrolysis of (1-&gt;4)-beta-linkages between N-acetylmuramic acid and N-acetyl-D-glucosamine residues in a peptidoglycan and between N-acetyl-D-glucosamine residues in chitodextrins.</text>
        <dbReference type="EC" id="3.2.1.17"/>
    </reaction>
</comment>
<organism evidence="8 9">
    <name type="scientific">Periplaneta americana</name>
    <name type="common">American cockroach</name>
    <name type="synonym">Blatta americana</name>
    <dbReference type="NCBI Taxonomy" id="6978"/>
    <lineage>
        <taxon>Eukaryota</taxon>
        <taxon>Metazoa</taxon>
        <taxon>Ecdysozoa</taxon>
        <taxon>Arthropoda</taxon>
        <taxon>Hexapoda</taxon>
        <taxon>Insecta</taxon>
        <taxon>Pterygota</taxon>
        <taxon>Neoptera</taxon>
        <taxon>Polyneoptera</taxon>
        <taxon>Dictyoptera</taxon>
        <taxon>Blattodea</taxon>
        <taxon>Blattoidea</taxon>
        <taxon>Blattidae</taxon>
        <taxon>Blattinae</taxon>
        <taxon>Periplaneta</taxon>
    </lineage>
</organism>
<dbReference type="PROSITE" id="PS51348">
    <property type="entry name" value="GLYCOSYL_HYDROL_F22_2"/>
    <property type="match status" value="1"/>
</dbReference>
<gene>
    <name evidence="8" type="ORF">ANN_25357</name>
</gene>
<name>A0ABQ8S1C2_PERAM</name>
<evidence type="ECO:0000313" key="9">
    <source>
        <dbReference type="Proteomes" id="UP001148838"/>
    </source>
</evidence>
<evidence type="ECO:0000313" key="8">
    <source>
        <dbReference type="EMBL" id="KAJ4427705.1"/>
    </source>
</evidence>
<evidence type="ECO:0000256" key="1">
    <source>
        <dbReference type="ARBA" id="ARBA00000632"/>
    </source>
</evidence>
<comment type="caution">
    <text evidence="8">The sequence shown here is derived from an EMBL/GenBank/DDBJ whole genome shotgun (WGS) entry which is preliminary data.</text>
</comment>
<dbReference type="Gene3D" id="1.10.530.10">
    <property type="match status" value="1"/>
</dbReference>
<dbReference type="CDD" id="cd16899">
    <property type="entry name" value="LYZ_C_invert"/>
    <property type="match status" value="1"/>
</dbReference>
<reference evidence="8 9" key="1">
    <citation type="journal article" date="2022" name="Allergy">
        <title>Genome assembly and annotation of Periplaneta americana reveal a comprehensive cockroach allergen profile.</title>
        <authorList>
            <person name="Wang L."/>
            <person name="Xiong Q."/>
            <person name="Saelim N."/>
            <person name="Wang L."/>
            <person name="Nong W."/>
            <person name="Wan A.T."/>
            <person name="Shi M."/>
            <person name="Liu X."/>
            <person name="Cao Q."/>
            <person name="Hui J.H.L."/>
            <person name="Sookrung N."/>
            <person name="Leung T.F."/>
            <person name="Tungtrongchitr A."/>
            <person name="Tsui S.K.W."/>
        </authorList>
    </citation>
    <scope>NUCLEOTIDE SEQUENCE [LARGE SCALE GENOMIC DNA]</scope>
    <source>
        <strain evidence="8">PWHHKU_190912</strain>
    </source>
</reference>
<dbReference type="Proteomes" id="UP001148838">
    <property type="component" value="Unassembled WGS sequence"/>
</dbReference>
<comment type="similarity">
    <text evidence="6">Belongs to the glycosyl hydrolase 22 family.</text>
</comment>
<dbReference type="InterPro" id="IPR001916">
    <property type="entry name" value="Glyco_hydro_22"/>
</dbReference>
<dbReference type="EC" id="3.2.1.17" evidence="2"/>
<sequence>MHVAGYTVARRTITFSPPLFYTDDQIILANSDRGSDRGSNEGVLVGKPALLTRACENTVPHGRGKSRHTSFVFFLVVCHHPAYKACELQIRGTTLRQDEVLPRDSVGDRRGDVTHFPSQAVHRLRIHCRAEEAWLQRPPELKHAVENGSTRRVDILAYKAATKQGIIVDPTIRFEVECHQSAEVHLEKKSIYEPTVNYFKLKYALNHVELKTLERELRGTDLWFLSSGLCLAKSESSLRSHIVGGPNRNKSFDYGIFQINNKYWCGEGKKGGDCNLNCADLKNDNIGDDIECARKIQRRHGFKGWYGWQKKCQGALPALPRC</sequence>
<evidence type="ECO:0000259" key="7">
    <source>
        <dbReference type="PROSITE" id="PS00128"/>
    </source>
</evidence>
<dbReference type="PROSITE" id="PS00128">
    <property type="entry name" value="GLYCOSYL_HYDROL_F22_1"/>
    <property type="match status" value="1"/>
</dbReference>
<evidence type="ECO:0000256" key="4">
    <source>
        <dbReference type="ARBA" id="ARBA00023157"/>
    </source>
</evidence>
<keyword evidence="3" id="KW-0081">Bacteriolytic enzyme</keyword>
<keyword evidence="4" id="KW-1015">Disulfide bond</keyword>
<evidence type="ECO:0000256" key="3">
    <source>
        <dbReference type="ARBA" id="ARBA00022638"/>
    </source>
</evidence>
<dbReference type="PANTHER" id="PTHR11407">
    <property type="entry name" value="LYSOZYME C"/>
    <property type="match status" value="1"/>
</dbReference>
<evidence type="ECO:0000256" key="2">
    <source>
        <dbReference type="ARBA" id="ARBA00012732"/>
    </source>
</evidence>
<dbReference type="InterPro" id="IPR023346">
    <property type="entry name" value="Lysozyme-like_dom_sf"/>
</dbReference>
<protein>
    <recommendedName>
        <fullName evidence="2">lysozyme</fullName>
        <ecNumber evidence="2">3.2.1.17</ecNumber>
    </recommendedName>
</protein>
<feature type="domain" description="Glycosyl hydrolases family 22 (GH22)" evidence="7">
    <location>
        <begin position="274"/>
        <end position="292"/>
    </location>
</feature>
<keyword evidence="5" id="KW-0326">Glycosidase</keyword>
<keyword evidence="3" id="KW-0929">Antimicrobial</keyword>
<accession>A0ABQ8S1C2</accession>
<dbReference type="SUPFAM" id="SSF53955">
    <property type="entry name" value="Lysozyme-like"/>
    <property type="match status" value="1"/>
</dbReference>
<keyword evidence="5" id="KW-0378">Hydrolase</keyword>
<evidence type="ECO:0000256" key="5">
    <source>
        <dbReference type="ARBA" id="ARBA00023295"/>
    </source>
</evidence>
<proteinExistence type="inferred from homology"/>
<keyword evidence="9" id="KW-1185">Reference proteome</keyword>
<dbReference type="EMBL" id="JAJSOF020000038">
    <property type="protein sequence ID" value="KAJ4427705.1"/>
    <property type="molecule type" value="Genomic_DNA"/>
</dbReference>